<feature type="compositionally biased region" description="Polar residues" evidence="1">
    <location>
        <begin position="124"/>
        <end position="153"/>
    </location>
</feature>
<reference evidence="2" key="2">
    <citation type="submission" date="2015-06" db="UniProtKB">
        <authorList>
            <consortium name="EnsemblMetazoa"/>
        </authorList>
    </citation>
    <scope>IDENTIFICATION</scope>
</reference>
<reference evidence="3" key="1">
    <citation type="submission" date="2013-02" db="EMBL/GenBank/DDBJ databases">
        <authorList>
            <person name="Hughes D."/>
        </authorList>
    </citation>
    <scope>NUCLEOTIDE SEQUENCE</scope>
    <source>
        <strain>Durham</strain>
        <strain evidence="3">NC isolate 2 -- Noor lab</strain>
    </source>
</reference>
<dbReference type="STRING" id="36166.T1GID7"/>
<dbReference type="EMBL" id="CAQQ02072822">
    <property type="status" value="NOT_ANNOTATED_CDS"/>
    <property type="molecule type" value="Genomic_DNA"/>
</dbReference>
<evidence type="ECO:0000256" key="1">
    <source>
        <dbReference type="SAM" id="MobiDB-lite"/>
    </source>
</evidence>
<sequence>MWTYMMAAARGDRANSMLSNKRRTESESPLYSYGQRQFYGRSNPNRNPGFCPYPSYSNHQMYHHTSSTVAHTPNLFQNQSSLDDEEDTSLYSPLPIARPDGNDNGVNVTGTTINNTNANEDKTNINTNPVSNQSNANAKSNHIKQSSSMNLNSYGPDRKSIITLRQNNQNETDEDYDEDDDEELDEVGYLENGIRKHGI</sequence>
<dbReference type="Proteomes" id="UP000015102">
    <property type="component" value="Unassembled WGS sequence"/>
</dbReference>
<feature type="region of interest" description="Disordered" evidence="1">
    <location>
        <begin position="95"/>
        <end position="156"/>
    </location>
</feature>
<dbReference type="EnsemblMetazoa" id="MESCA003211-RA">
    <property type="protein sequence ID" value="MESCA003211-PA"/>
    <property type="gene ID" value="MESCA003211"/>
</dbReference>
<accession>T1GID7</accession>
<dbReference type="AlphaFoldDB" id="T1GID7"/>
<proteinExistence type="predicted"/>
<dbReference type="HOGENOM" id="CLU_1375270_0_0_1"/>
<protein>
    <submittedName>
        <fullName evidence="2">Uncharacterized protein</fullName>
    </submittedName>
</protein>
<dbReference type="EMBL" id="CAQQ02072823">
    <property type="status" value="NOT_ANNOTATED_CDS"/>
    <property type="molecule type" value="Genomic_DNA"/>
</dbReference>
<evidence type="ECO:0000313" key="3">
    <source>
        <dbReference type="Proteomes" id="UP000015102"/>
    </source>
</evidence>
<keyword evidence="3" id="KW-1185">Reference proteome</keyword>
<organism evidence="2 3">
    <name type="scientific">Megaselia scalaris</name>
    <name type="common">Humpbacked fly</name>
    <name type="synonym">Phora scalaris</name>
    <dbReference type="NCBI Taxonomy" id="36166"/>
    <lineage>
        <taxon>Eukaryota</taxon>
        <taxon>Metazoa</taxon>
        <taxon>Ecdysozoa</taxon>
        <taxon>Arthropoda</taxon>
        <taxon>Hexapoda</taxon>
        <taxon>Insecta</taxon>
        <taxon>Pterygota</taxon>
        <taxon>Neoptera</taxon>
        <taxon>Endopterygota</taxon>
        <taxon>Diptera</taxon>
        <taxon>Brachycera</taxon>
        <taxon>Muscomorpha</taxon>
        <taxon>Platypezoidea</taxon>
        <taxon>Phoridae</taxon>
        <taxon>Megaseliini</taxon>
        <taxon>Megaselia</taxon>
    </lineage>
</organism>
<feature type="compositionally biased region" description="Low complexity" evidence="1">
    <location>
        <begin position="102"/>
        <end position="118"/>
    </location>
</feature>
<evidence type="ECO:0000313" key="2">
    <source>
        <dbReference type="EnsemblMetazoa" id="MESCA003211-PA"/>
    </source>
</evidence>
<name>T1GID7_MEGSC</name>